<keyword evidence="3" id="KW-1185">Reference proteome</keyword>
<dbReference type="EMBL" id="QZWG01000019">
    <property type="protein sequence ID" value="RZB49821.1"/>
    <property type="molecule type" value="Genomic_DNA"/>
</dbReference>
<keyword evidence="1" id="KW-0812">Transmembrane</keyword>
<comment type="caution">
    <text evidence="2">The sequence shown here is derived from an EMBL/GenBank/DDBJ whole genome shotgun (WGS) entry which is preliminary data.</text>
</comment>
<evidence type="ECO:0000313" key="2">
    <source>
        <dbReference type="EMBL" id="RZB49821.1"/>
    </source>
</evidence>
<keyword evidence="1" id="KW-0472">Membrane</keyword>
<accession>A0A445FM13</accession>
<feature type="transmembrane region" description="Helical" evidence="1">
    <location>
        <begin position="15"/>
        <end position="34"/>
    </location>
</feature>
<reference evidence="2 3" key="1">
    <citation type="submission" date="2018-09" db="EMBL/GenBank/DDBJ databases">
        <title>A high-quality reference genome of wild soybean provides a powerful tool to mine soybean genomes.</title>
        <authorList>
            <person name="Xie M."/>
            <person name="Chung C.Y.L."/>
            <person name="Li M.-W."/>
            <person name="Wong F.-L."/>
            <person name="Chan T.-F."/>
            <person name="Lam H.-M."/>
        </authorList>
    </citation>
    <scope>NUCLEOTIDE SEQUENCE [LARGE SCALE GENOMIC DNA]</scope>
    <source>
        <strain evidence="3">cv. W05</strain>
        <tissue evidence="2">Hypocotyl of etiolated seedlings</tissue>
    </source>
</reference>
<keyword evidence="1" id="KW-1133">Transmembrane helix</keyword>
<protein>
    <submittedName>
        <fullName evidence="2">Uncharacterized protein</fullName>
    </submittedName>
</protein>
<dbReference type="AlphaFoldDB" id="A0A445FM13"/>
<proteinExistence type="predicted"/>
<evidence type="ECO:0000313" key="3">
    <source>
        <dbReference type="Proteomes" id="UP000289340"/>
    </source>
</evidence>
<sequence length="68" mass="7779">MIHRKACCFLLSSNVSVSLVGLMPFTTLMLLLLLNSHFRFADKEQKVVQLSRLLVWISTAHEHVVLDK</sequence>
<name>A0A445FM13_GLYSO</name>
<dbReference type="Proteomes" id="UP000289340">
    <property type="component" value="Chromosome 19"/>
</dbReference>
<gene>
    <name evidence="2" type="ORF">D0Y65_052637</name>
</gene>
<organism evidence="2 3">
    <name type="scientific">Glycine soja</name>
    <name type="common">Wild soybean</name>
    <dbReference type="NCBI Taxonomy" id="3848"/>
    <lineage>
        <taxon>Eukaryota</taxon>
        <taxon>Viridiplantae</taxon>
        <taxon>Streptophyta</taxon>
        <taxon>Embryophyta</taxon>
        <taxon>Tracheophyta</taxon>
        <taxon>Spermatophyta</taxon>
        <taxon>Magnoliopsida</taxon>
        <taxon>eudicotyledons</taxon>
        <taxon>Gunneridae</taxon>
        <taxon>Pentapetalae</taxon>
        <taxon>rosids</taxon>
        <taxon>fabids</taxon>
        <taxon>Fabales</taxon>
        <taxon>Fabaceae</taxon>
        <taxon>Papilionoideae</taxon>
        <taxon>50 kb inversion clade</taxon>
        <taxon>NPAAA clade</taxon>
        <taxon>indigoferoid/millettioid clade</taxon>
        <taxon>Phaseoleae</taxon>
        <taxon>Glycine</taxon>
        <taxon>Glycine subgen. Soja</taxon>
    </lineage>
</organism>
<evidence type="ECO:0000256" key="1">
    <source>
        <dbReference type="SAM" id="Phobius"/>
    </source>
</evidence>